<dbReference type="OrthoDB" id="9808870at2"/>
<accession>A0A845QCH0</accession>
<feature type="transmembrane region" description="Helical" evidence="1">
    <location>
        <begin position="251"/>
        <end position="269"/>
    </location>
</feature>
<dbReference type="RefSeq" id="WP_160587887.1">
    <property type="nucleotide sequence ID" value="NZ_BMHN01000001.1"/>
</dbReference>
<dbReference type="Proteomes" id="UP000470384">
    <property type="component" value="Unassembled WGS sequence"/>
</dbReference>
<evidence type="ECO:0000313" key="3">
    <source>
        <dbReference type="EMBL" id="NBG95998.1"/>
    </source>
</evidence>
<feature type="transmembrane region" description="Helical" evidence="1">
    <location>
        <begin position="398"/>
        <end position="416"/>
    </location>
</feature>
<feature type="transmembrane region" description="Helical" evidence="1">
    <location>
        <begin position="331"/>
        <end position="351"/>
    </location>
</feature>
<name>A0A845QCH0_9HYPH</name>
<keyword evidence="1" id="KW-0812">Transmembrane</keyword>
<feature type="transmembrane region" description="Helical" evidence="1">
    <location>
        <begin position="222"/>
        <end position="245"/>
    </location>
</feature>
<dbReference type="Pfam" id="PF13795">
    <property type="entry name" value="HupE_UreJ_2"/>
    <property type="match status" value="2"/>
</dbReference>
<protein>
    <recommendedName>
        <fullName evidence="5">HupE/UreJ family protein</fullName>
    </recommendedName>
</protein>
<gene>
    <name evidence="3" type="ORF">GTQ45_09675</name>
</gene>
<keyword evidence="2" id="KW-0732">Signal</keyword>
<keyword evidence="1" id="KW-1133">Transmembrane helix</keyword>
<proteinExistence type="predicted"/>
<feature type="transmembrane region" description="Helical" evidence="1">
    <location>
        <begin position="371"/>
        <end position="391"/>
    </location>
</feature>
<evidence type="ECO:0000256" key="2">
    <source>
        <dbReference type="SAM" id="SignalP"/>
    </source>
</evidence>
<dbReference type="GeneID" id="300656472"/>
<organism evidence="3 4">
    <name type="scientific">Pyruvatibacter mobilis</name>
    <dbReference type="NCBI Taxonomy" id="1712261"/>
    <lineage>
        <taxon>Bacteria</taxon>
        <taxon>Pseudomonadati</taxon>
        <taxon>Pseudomonadota</taxon>
        <taxon>Alphaproteobacteria</taxon>
        <taxon>Hyphomicrobiales</taxon>
        <taxon>Parvibaculaceae</taxon>
        <taxon>Pyruvatibacter</taxon>
    </lineage>
</organism>
<evidence type="ECO:0008006" key="5">
    <source>
        <dbReference type="Google" id="ProtNLM"/>
    </source>
</evidence>
<dbReference type="InterPro" id="IPR032809">
    <property type="entry name" value="Put_HupE_UreJ"/>
</dbReference>
<evidence type="ECO:0000256" key="1">
    <source>
        <dbReference type="SAM" id="Phobius"/>
    </source>
</evidence>
<keyword evidence="1" id="KW-0472">Membrane</keyword>
<feature type="signal peptide" evidence="2">
    <location>
        <begin position="1"/>
        <end position="33"/>
    </location>
</feature>
<feature type="transmembrane region" description="Helical" evidence="1">
    <location>
        <begin position="276"/>
        <end position="296"/>
    </location>
</feature>
<dbReference type="AlphaFoldDB" id="A0A845QCH0"/>
<feature type="chain" id="PRO_5032658565" description="HupE/UreJ family protein" evidence="2">
    <location>
        <begin position="34"/>
        <end position="422"/>
    </location>
</feature>
<feature type="transmembrane region" description="Helical" evidence="1">
    <location>
        <begin position="198"/>
        <end position="215"/>
    </location>
</feature>
<sequence>MTALPFRRSHAGAALLAVLVLLATMLVTPAADAHTRSQSMSSLSVDGDEIEITFRVPAREVTRLGVLDPQAESLEALLATHVLKQLSVQRGDAPCAAADAPRPVRASAADIALELRFACPPGTAEAPVAFTNNAFFPIASRHIHFARARAGDGGFEEQLMTATDRTAHFAFTRDGDVAPLQESAGETAWRYIKLGAEHIWIGIDHLAFLVGLLLLCRRLRDVVFVVTGFTIGHSITLTMTVLGLAVPNPPVVEALIAFTIVLVAVEALVAPSGMTLRGIGGAALLIGLLASVAAFTGAQLGAAVWLGLLLLTAGYLWLTRDADLARRLLPAVTTIFGLIHGFGFAGVLLELGLPQERLALALFSFNVGVEIGQVVFVAALWGVAVLAGPLISTPRQAGIRIAAASLLCLAGSYWFALRSFGG</sequence>
<evidence type="ECO:0000313" key="4">
    <source>
        <dbReference type="Proteomes" id="UP000470384"/>
    </source>
</evidence>
<reference evidence="3 4" key="1">
    <citation type="journal article" date="2016" name="Int. J. Syst. Evol. Microbiol.">
        <title>Pyruvatibacter mobilis gen. nov., sp. nov., a marine bacterium from the culture broth of Picochlorum sp. 122.</title>
        <authorList>
            <person name="Wang G."/>
            <person name="Tang M."/>
            <person name="Wu H."/>
            <person name="Dai S."/>
            <person name="Li T."/>
            <person name="Chen C."/>
            <person name="He H."/>
            <person name="Fan J."/>
            <person name="Xiang W."/>
            <person name="Li X."/>
        </authorList>
    </citation>
    <scope>NUCLEOTIDE SEQUENCE [LARGE SCALE GENOMIC DNA]</scope>
    <source>
        <strain evidence="3 4">GYP-11</strain>
    </source>
</reference>
<feature type="transmembrane region" description="Helical" evidence="1">
    <location>
        <begin position="302"/>
        <end position="319"/>
    </location>
</feature>
<comment type="caution">
    <text evidence="3">The sequence shown here is derived from an EMBL/GenBank/DDBJ whole genome shotgun (WGS) entry which is preliminary data.</text>
</comment>
<keyword evidence="4" id="KW-1185">Reference proteome</keyword>
<dbReference type="EMBL" id="WXYQ01000006">
    <property type="protein sequence ID" value="NBG95998.1"/>
    <property type="molecule type" value="Genomic_DNA"/>
</dbReference>